<evidence type="ECO:0000259" key="7">
    <source>
        <dbReference type="PROSITE" id="PS51379"/>
    </source>
</evidence>
<accession>A0A2G9ZLK6</accession>
<keyword evidence="2 6" id="KW-0479">Metal-binding</keyword>
<comment type="caution">
    <text evidence="8">The sequence shown here is derived from an EMBL/GenBank/DDBJ whole genome shotgun (WGS) entry which is preliminary data.</text>
</comment>
<dbReference type="Proteomes" id="UP000230729">
    <property type="component" value="Unassembled WGS sequence"/>
</dbReference>
<evidence type="ECO:0000313" key="9">
    <source>
        <dbReference type="Proteomes" id="UP000230729"/>
    </source>
</evidence>
<evidence type="ECO:0000256" key="6">
    <source>
        <dbReference type="RuleBase" id="RU368020"/>
    </source>
</evidence>
<dbReference type="Gene3D" id="3.30.70.20">
    <property type="match status" value="1"/>
</dbReference>
<protein>
    <recommendedName>
        <fullName evidence="6">Ferredoxin</fullName>
    </recommendedName>
</protein>
<dbReference type="InterPro" id="IPR051269">
    <property type="entry name" value="Fe-S_cluster_ET"/>
</dbReference>
<evidence type="ECO:0000256" key="5">
    <source>
        <dbReference type="ARBA" id="ARBA00023014"/>
    </source>
</evidence>
<dbReference type="PROSITE" id="PS51379">
    <property type="entry name" value="4FE4S_FER_2"/>
    <property type="match status" value="1"/>
</dbReference>
<dbReference type="PANTHER" id="PTHR36923:SF3">
    <property type="entry name" value="FERREDOXIN"/>
    <property type="match status" value="1"/>
</dbReference>
<dbReference type="EMBL" id="PCSD01000025">
    <property type="protein sequence ID" value="PIP34032.1"/>
    <property type="molecule type" value="Genomic_DNA"/>
</dbReference>
<keyword evidence="3 6" id="KW-0249">Electron transport</keyword>
<comment type="function">
    <text evidence="6">Ferredoxins are iron-sulfur proteins that transfer electrons in a wide variety of metabolic reactions.</text>
</comment>
<keyword evidence="1 6" id="KW-0813">Transport</keyword>
<feature type="domain" description="4Fe-4S ferredoxin-type" evidence="7">
    <location>
        <begin position="1"/>
        <end position="29"/>
    </location>
</feature>
<name>A0A2G9ZLK6_9BACT</name>
<dbReference type="SUPFAM" id="SSF54862">
    <property type="entry name" value="4Fe-4S ferredoxins"/>
    <property type="match status" value="1"/>
</dbReference>
<gene>
    <name evidence="8" type="ORF">COX22_01240</name>
</gene>
<dbReference type="GO" id="GO:0009055">
    <property type="term" value="F:electron transfer activity"/>
    <property type="evidence" value="ECO:0007669"/>
    <property type="project" value="UniProtKB-UniRule"/>
</dbReference>
<dbReference type="InterPro" id="IPR001080">
    <property type="entry name" value="3Fe4S_ferredoxin"/>
</dbReference>
<dbReference type="PANTHER" id="PTHR36923">
    <property type="entry name" value="FERREDOXIN"/>
    <property type="match status" value="1"/>
</dbReference>
<evidence type="ECO:0000313" key="8">
    <source>
        <dbReference type="EMBL" id="PIP34032.1"/>
    </source>
</evidence>
<evidence type="ECO:0000256" key="1">
    <source>
        <dbReference type="ARBA" id="ARBA00022448"/>
    </source>
</evidence>
<dbReference type="InterPro" id="IPR017896">
    <property type="entry name" value="4Fe4S_Fe-S-bd"/>
</dbReference>
<reference evidence="8 9" key="1">
    <citation type="submission" date="2017-09" db="EMBL/GenBank/DDBJ databases">
        <title>Depth-based differentiation of microbial function through sediment-hosted aquifers and enrichment of novel symbionts in the deep terrestrial subsurface.</title>
        <authorList>
            <person name="Probst A.J."/>
            <person name="Ladd B."/>
            <person name="Jarett J.K."/>
            <person name="Geller-Mcgrath D.E."/>
            <person name="Sieber C.M."/>
            <person name="Emerson J.B."/>
            <person name="Anantharaman K."/>
            <person name="Thomas B.C."/>
            <person name="Malmstrom R."/>
            <person name="Stieglmeier M."/>
            <person name="Klingl A."/>
            <person name="Woyke T."/>
            <person name="Ryan C.M."/>
            <person name="Banfield J.F."/>
        </authorList>
    </citation>
    <scope>NUCLEOTIDE SEQUENCE [LARGE SCALE GENOMIC DNA]</scope>
    <source>
        <strain evidence="8">CG23_combo_of_CG06-09_8_20_14_all_49_15</strain>
    </source>
</reference>
<dbReference type="Pfam" id="PF13370">
    <property type="entry name" value="Fer4_13"/>
    <property type="match status" value="1"/>
</dbReference>
<dbReference type="GO" id="GO:0051536">
    <property type="term" value="F:iron-sulfur cluster binding"/>
    <property type="evidence" value="ECO:0007669"/>
    <property type="project" value="UniProtKB-KW"/>
</dbReference>
<proteinExistence type="predicted"/>
<sequence>MPVVIDPNLCIGCGACAALNPEIFRMDETSGQAAVVGPEAGENAAGAIESCPVQAISVK</sequence>
<keyword evidence="5 6" id="KW-0411">Iron-sulfur</keyword>
<keyword evidence="4 6" id="KW-0408">Iron</keyword>
<evidence type="ECO:0000256" key="2">
    <source>
        <dbReference type="ARBA" id="ARBA00022723"/>
    </source>
</evidence>
<evidence type="ECO:0000256" key="3">
    <source>
        <dbReference type="ARBA" id="ARBA00022982"/>
    </source>
</evidence>
<dbReference type="GO" id="GO:0005506">
    <property type="term" value="F:iron ion binding"/>
    <property type="evidence" value="ECO:0007669"/>
    <property type="project" value="UniProtKB-UniRule"/>
</dbReference>
<organism evidence="8 9">
    <name type="scientific">Candidatus Falkowbacteria bacterium CG23_combo_of_CG06-09_8_20_14_all_49_15</name>
    <dbReference type="NCBI Taxonomy" id="1974572"/>
    <lineage>
        <taxon>Bacteria</taxon>
        <taxon>Candidatus Falkowiibacteriota</taxon>
    </lineage>
</organism>
<dbReference type="AlphaFoldDB" id="A0A2G9ZLK6"/>
<dbReference type="PRINTS" id="PR00352">
    <property type="entry name" value="3FE4SFRDOXIN"/>
</dbReference>
<evidence type="ECO:0000256" key="4">
    <source>
        <dbReference type="ARBA" id="ARBA00023004"/>
    </source>
</evidence>